<evidence type="ECO:0000313" key="2">
    <source>
        <dbReference type="EMBL" id="KAK8045579.1"/>
    </source>
</evidence>
<reference evidence="2 3" key="1">
    <citation type="submission" date="2023-01" db="EMBL/GenBank/DDBJ databases">
        <title>Analysis of 21 Apiospora genomes using comparative genomics revels a genus with tremendous synthesis potential of carbohydrate active enzymes and secondary metabolites.</title>
        <authorList>
            <person name="Sorensen T."/>
        </authorList>
    </citation>
    <scope>NUCLEOTIDE SEQUENCE [LARGE SCALE GENOMIC DNA]</scope>
    <source>
        <strain evidence="2 3">CBS 33761</strain>
    </source>
</reference>
<proteinExistence type="predicted"/>
<evidence type="ECO:0000256" key="1">
    <source>
        <dbReference type="SAM" id="MobiDB-lite"/>
    </source>
</evidence>
<dbReference type="EMBL" id="JAQQWK010000003">
    <property type="protein sequence ID" value="KAK8045579.1"/>
    <property type="molecule type" value="Genomic_DNA"/>
</dbReference>
<feature type="compositionally biased region" description="Polar residues" evidence="1">
    <location>
        <begin position="1"/>
        <end position="11"/>
    </location>
</feature>
<dbReference type="Proteomes" id="UP001444661">
    <property type="component" value="Unassembled WGS sequence"/>
</dbReference>
<comment type="caution">
    <text evidence="2">The sequence shown here is derived from an EMBL/GenBank/DDBJ whole genome shotgun (WGS) entry which is preliminary data.</text>
</comment>
<sequence length="211" mass="23715">MSNAPAESVSGNLEVGTTPPVPKSIKMPEAPDFEFWAEDLADKYPRLVEAAIGGTTRDTRQYMSLHACDLFVHWKVNDSEDYQRKFQTARSVFIRLKAGNESTECEAKDMLGGKEGERRRDLVARWMAPTKEQASPIGKAADSNGCAISPDAKSFIGRLALARTQIVSRDPQIEPDPRAVRIVWEVAREVLRDRDQQRREPQDFGIKRDAL</sequence>
<feature type="region of interest" description="Disordered" evidence="1">
    <location>
        <begin position="1"/>
        <end position="24"/>
    </location>
</feature>
<accession>A0ABR1TG22</accession>
<gene>
    <name evidence="2" type="ORF">PG993_005603</name>
</gene>
<protein>
    <submittedName>
        <fullName evidence="2">Uncharacterized protein</fullName>
    </submittedName>
</protein>
<evidence type="ECO:0000313" key="3">
    <source>
        <dbReference type="Proteomes" id="UP001444661"/>
    </source>
</evidence>
<keyword evidence="3" id="KW-1185">Reference proteome</keyword>
<organism evidence="2 3">
    <name type="scientific">Apiospora rasikravindrae</name>
    <dbReference type="NCBI Taxonomy" id="990691"/>
    <lineage>
        <taxon>Eukaryota</taxon>
        <taxon>Fungi</taxon>
        <taxon>Dikarya</taxon>
        <taxon>Ascomycota</taxon>
        <taxon>Pezizomycotina</taxon>
        <taxon>Sordariomycetes</taxon>
        <taxon>Xylariomycetidae</taxon>
        <taxon>Amphisphaeriales</taxon>
        <taxon>Apiosporaceae</taxon>
        <taxon>Apiospora</taxon>
    </lineage>
</organism>
<name>A0ABR1TG22_9PEZI</name>